<evidence type="ECO:0000313" key="6">
    <source>
        <dbReference type="Proteomes" id="UP000659698"/>
    </source>
</evidence>
<keyword evidence="3" id="KW-0812">Transmembrane</keyword>
<dbReference type="InterPro" id="IPR051558">
    <property type="entry name" value="Metallophosphoesterase_PAP"/>
</dbReference>
<gene>
    <name evidence="5" type="ORF">H7U12_08850</name>
</gene>
<evidence type="ECO:0000313" key="5">
    <source>
        <dbReference type="EMBL" id="MBC3539788.1"/>
    </source>
</evidence>
<dbReference type="SUPFAM" id="SSF56300">
    <property type="entry name" value="Metallo-dependent phosphatases"/>
    <property type="match status" value="1"/>
</dbReference>
<keyword evidence="6" id="KW-1185">Reference proteome</keyword>
<dbReference type="Proteomes" id="UP000659698">
    <property type="component" value="Unassembled WGS sequence"/>
</dbReference>
<protein>
    <submittedName>
        <fullName evidence="5">Metallophosphoesterase</fullName>
    </submittedName>
</protein>
<reference evidence="5 6" key="1">
    <citation type="journal article" date="2019" name="Int. J. Syst. Evol. Microbiol.">
        <title>Rufibacter sediminis sp. nov., isolated from freshwater lake sediment.</title>
        <authorList>
            <person name="Qu J.H."/>
            <person name="Zhang L.J."/>
            <person name="Fu Y.H."/>
            <person name="Li H.F."/>
        </authorList>
    </citation>
    <scope>NUCLEOTIDE SEQUENCE [LARGE SCALE GENOMIC DNA]</scope>
    <source>
        <strain evidence="5 6">H-1</strain>
    </source>
</reference>
<dbReference type="RefSeq" id="WP_186636149.1">
    <property type="nucleotide sequence ID" value="NZ_JACOAF010000021.1"/>
</dbReference>
<dbReference type="PANTHER" id="PTHR10161:SF14">
    <property type="entry name" value="TARTRATE-RESISTANT ACID PHOSPHATASE TYPE 5"/>
    <property type="match status" value="1"/>
</dbReference>
<dbReference type="InterPro" id="IPR029052">
    <property type="entry name" value="Metallo-depent_PP-like"/>
</dbReference>
<evidence type="ECO:0000259" key="4">
    <source>
        <dbReference type="Pfam" id="PF00149"/>
    </source>
</evidence>
<keyword evidence="2" id="KW-0378">Hydrolase</keyword>
<keyword evidence="3" id="KW-1133">Transmembrane helix</keyword>
<name>A0ABR6VRH3_9BACT</name>
<dbReference type="EMBL" id="JACOAF010000021">
    <property type="protein sequence ID" value="MBC3539788.1"/>
    <property type="molecule type" value="Genomic_DNA"/>
</dbReference>
<keyword evidence="1" id="KW-0732">Signal</keyword>
<dbReference type="InterPro" id="IPR004843">
    <property type="entry name" value="Calcineurin-like_PHP"/>
</dbReference>
<feature type="transmembrane region" description="Helical" evidence="3">
    <location>
        <begin position="12"/>
        <end position="33"/>
    </location>
</feature>
<comment type="caution">
    <text evidence="5">The sequence shown here is derived from an EMBL/GenBank/DDBJ whole genome shotgun (WGS) entry which is preliminary data.</text>
</comment>
<accession>A0ABR6VRH3</accession>
<evidence type="ECO:0000256" key="1">
    <source>
        <dbReference type="ARBA" id="ARBA00022729"/>
    </source>
</evidence>
<evidence type="ECO:0000256" key="3">
    <source>
        <dbReference type="SAM" id="Phobius"/>
    </source>
</evidence>
<evidence type="ECO:0000256" key="2">
    <source>
        <dbReference type="ARBA" id="ARBA00022801"/>
    </source>
</evidence>
<feature type="domain" description="Calcineurin-like phosphoesterase" evidence="4">
    <location>
        <begin position="66"/>
        <end position="265"/>
    </location>
</feature>
<organism evidence="5 6">
    <name type="scientific">Rufibacter sediminis</name>
    <dbReference type="NCBI Taxonomy" id="2762756"/>
    <lineage>
        <taxon>Bacteria</taxon>
        <taxon>Pseudomonadati</taxon>
        <taxon>Bacteroidota</taxon>
        <taxon>Cytophagia</taxon>
        <taxon>Cytophagales</taxon>
        <taxon>Hymenobacteraceae</taxon>
        <taxon>Rufibacter</taxon>
    </lineage>
</organism>
<dbReference type="Pfam" id="PF00149">
    <property type="entry name" value="Metallophos"/>
    <property type="match status" value="1"/>
</dbReference>
<sequence length="416" mass="47657">MIDSYLGISSTMLYTLALLLLLGFSLWFTWAYLRERKFRKKPFYSLAEIGWRTNPPPPADQRRHSIAMVGDVGKNGSLEDDTLLQAVQSWLTEAGDNSTIVFLGDNVYPTGLPPVESFRHAAAVQRLDHQLALFENYQGKVIYLSGNHDWNKGRQDGYSFVKRQEQYITEKLQDTTAYLPTGGCLGPVTWEINDQLLLLVINTQWWVQKGYRPLEKEPGQPYQTSRDFYPALQALLEQNKHRFIVLAAHHPLYSNALHGGKFTVKQHLFPLTFIHKKALIPLPLAGSIFRVYRKYLGMHEDMSFPPYRKFRRRLLRILHQYNSIFYVAGHDHNLQYFQVKDNHYAVSGSGSKTNFVAKGGKASFTHENKGFMVLDQYTDGSIWLRVIEPALAVGEEPLLVFQKCIYQAPATPGLRS</sequence>
<proteinExistence type="predicted"/>
<keyword evidence="3" id="KW-0472">Membrane</keyword>
<dbReference type="PANTHER" id="PTHR10161">
    <property type="entry name" value="TARTRATE-RESISTANT ACID PHOSPHATASE TYPE 5"/>
    <property type="match status" value="1"/>
</dbReference>
<dbReference type="Gene3D" id="3.60.21.10">
    <property type="match status" value="2"/>
</dbReference>